<dbReference type="InterPro" id="IPR036526">
    <property type="entry name" value="C-N_Hydrolase_sf"/>
</dbReference>
<sequence>MKIAAVQAAIAYGDVEKNYALAAENIKKAAAAGAGLVVLSELWNTSFYPPDIMDLADRDGVRTQAFLAEEAKRYGVHIVGGSVANRRGDNLYNTTFVVNKAGQVIATYDKVHLFTPGGEDTVFTPGDHLNVFELDGIKMASITCYDIRFGEWVRMAALAGAQILFVPAAWAEQRRQHWLILNQARAIENQFYVVAVNSCGTTDTVRFGGSSLIADPWGTMLAQGGADETILLADVDFSITERIRQKINVFRDRRPDLYKL</sequence>
<dbReference type="GO" id="GO:0016787">
    <property type="term" value="F:hydrolase activity"/>
    <property type="evidence" value="ECO:0007669"/>
    <property type="project" value="UniProtKB-KW"/>
</dbReference>
<gene>
    <name evidence="3" type="ORF">H8J70_05150</name>
</gene>
<keyword evidence="4" id="KW-1185">Reference proteome</keyword>
<dbReference type="Proteomes" id="UP000606870">
    <property type="component" value="Unassembled WGS sequence"/>
</dbReference>
<evidence type="ECO:0000256" key="1">
    <source>
        <dbReference type="ARBA" id="ARBA00010613"/>
    </source>
</evidence>
<dbReference type="SUPFAM" id="SSF56317">
    <property type="entry name" value="Carbon-nitrogen hydrolase"/>
    <property type="match status" value="1"/>
</dbReference>
<evidence type="ECO:0000313" key="4">
    <source>
        <dbReference type="Proteomes" id="UP000606870"/>
    </source>
</evidence>
<comment type="similarity">
    <text evidence="1">Belongs to the carbon-nitrogen hydrolase superfamily. NIT1/NIT2 family.</text>
</comment>
<name>A0ABR6VIW5_9FIRM</name>
<dbReference type="PROSITE" id="PS50263">
    <property type="entry name" value="CN_HYDROLASE"/>
    <property type="match status" value="1"/>
</dbReference>
<dbReference type="InterPro" id="IPR003010">
    <property type="entry name" value="C-N_Hydrolase"/>
</dbReference>
<dbReference type="RefSeq" id="WP_186502789.1">
    <property type="nucleotide sequence ID" value="NZ_JACOGK010000011.1"/>
</dbReference>
<dbReference type="PANTHER" id="PTHR23088:SF27">
    <property type="entry name" value="DEAMINATED GLUTATHIONE AMIDASE"/>
    <property type="match status" value="1"/>
</dbReference>
<evidence type="ECO:0000313" key="3">
    <source>
        <dbReference type="EMBL" id="MBC3536634.1"/>
    </source>
</evidence>
<keyword evidence="3" id="KW-0378">Hydrolase</keyword>
<evidence type="ECO:0000259" key="2">
    <source>
        <dbReference type="PROSITE" id="PS50263"/>
    </source>
</evidence>
<dbReference type="Pfam" id="PF00795">
    <property type="entry name" value="CN_hydrolase"/>
    <property type="match status" value="1"/>
</dbReference>
<dbReference type="CDD" id="cd07583">
    <property type="entry name" value="nitrilase_5"/>
    <property type="match status" value="1"/>
</dbReference>
<feature type="domain" description="CN hydrolase" evidence="2">
    <location>
        <begin position="1"/>
        <end position="237"/>
    </location>
</feature>
<protein>
    <submittedName>
        <fullName evidence="3">Carbon-nitrogen family hydrolase</fullName>
    </submittedName>
</protein>
<dbReference type="EMBL" id="JACOGK010000011">
    <property type="protein sequence ID" value="MBC3536634.1"/>
    <property type="molecule type" value="Genomic_DNA"/>
</dbReference>
<comment type="caution">
    <text evidence="3">The sequence shown here is derived from an EMBL/GenBank/DDBJ whole genome shotgun (WGS) entry which is preliminary data.</text>
</comment>
<reference evidence="3 4" key="1">
    <citation type="submission" date="2020-08" db="EMBL/GenBank/DDBJ databases">
        <authorList>
            <person name="Liu C."/>
            <person name="Sun Q."/>
        </authorList>
    </citation>
    <scope>NUCLEOTIDE SEQUENCE [LARGE SCALE GENOMIC DNA]</scope>
    <source>
        <strain evidence="3 4">NSJ-59</strain>
    </source>
</reference>
<dbReference type="PANTHER" id="PTHR23088">
    <property type="entry name" value="NITRILASE-RELATED"/>
    <property type="match status" value="1"/>
</dbReference>
<proteinExistence type="inferred from homology"/>
<accession>A0ABR6VIW5</accession>
<dbReference type="Gene3D" id="3.60.110.10">
    <property type="entry name" value="Carbon-nitrogen hydrolase"/>
    <property type="match status" value="1"/>
</dbReference>
<organism evidence="3 4">
    <name type="scientific">Megasphaera hominis</name>
    <dbReference type="NCBI Taxonomy" id="159836"/>
    <lineage>
        <taxon>Bacteria</taxon>
        <taxon>Bacillati</taxon>
        <taxon>Bacillota</taxon>
        <taxon>Negativicutes</taxon>
        <taxon>Veillonellales</taxon>
        <taxon>Veillonellaceae</taxon>
        <taxon>Megasphaera</taxon>
    </lineage>
</organism>